<keyword evidence="6" id="KW-1185">Reference proteome</keyword>
<evidence type="ECO:0000313" key="6">
    <source>
        <dbReference type="Proteomes" id="UP000189818"/>
    </source>
</evidence>
<dbReference type="InterPro" id="IPR018060">
    <property type="entry name" value="HTH_AraC"/>
</dbReference>
<dbReference type="PROSITE" id="PS00041">
    <property type="entry name" value="HTH_ARAC_FAMILY_1"/>
    <property type="match status" value="1"/>
</dbReference>
<evidence type="ECO:0000256" key="2">
    <source>
        <dbReference type="ARBA" id="ARBA00023125"/>
    </source>
</evidence>
<evidence type="ECO:0000256" key="3">
    <source>
        <dbReference type="ARBA" id="ARBA00023163"/>
    </source>
</evidence>
<dbReference type="SMART" id="SM00342">
    <property type="entry name" value="HTH_ARAC"/>
    <property type="match status" value="1"/>
</dbReference>
<sequence>MSDNPIHDHGAIDPTLGLMLDDDTRKFLAGLPPDPLSGARRLPRMKPPEAEASGWFQGMTVRPGFSFVMTDIYRARSKEVTFLSDDHLKLHFKLDGPSAISGASRENMTVEPGVMAFLVQPPRTVKYEVVREDARLRCITMACSREFAGQLLSPGDGDLPAPIVEYLKGPASRFAHDYMPLPPQLRALVEEMMALQGDSLGQLMLEAKALELLYLALRQLSGTSAAAPRERDRRKVRQLCALLDSKEGGAMNIAQLCRELAWNETQMMESFKQITGTTIASYRQRQRMEQALRQLRTTDLSITEIAFDAGYEHPSNFATAFKRTFGFSPRAGRASLN</sequence>
<accession>A0A1T5FYC2</accession>
<dbReference type="PANTHER" id="PTHR47893">
    <property type="entry name" value="REGULATORY PROTEIN PCHR"/>
    <property type="match status" value="1"/>
</dbReference>
<dbReference type="RefSeq" id="WP_079650061.1">
    <property type="nucleotide sequence ID" value="NZ_FUYM01000011.1"/>
</dbReference>
<dbReference type="EMBL" id="FUYM01000011">
    <property type="protein sequence ID" value="SKC01152.1"/>
    <property type="molecule type" value="Genomic_DNA"/>
</dbReference>
<dbReference type="Gene3D" id="1.10.10.60">
    <property type="entry name" value="Homeodomain-like"/>
    <property type="match status" value="2"/>
</dbReference>
<dbReference type="SUPFAM" id="SSF46689">
    <property type="entry name" value="Homeodomain-like"/>
    <property type="match status" value="1"/>
</dbReference>
<dbReference type="InterPro" id="IPR018062">
    <property type="entry name" value="HTH_AraC-typ_CS"/>
</dbReference>
<dbReference type="PRINTS" id="PR00032">
    <property type="entry name" value="HTHARAC"/>
</dbReference>
<evidence type="ECO:0000259" key="4">
    <source>
        <dbReference type="PROSITE" id="PS01124"/>
    </source>
</evidence>
<evidence type="ECO:0000256" key="1">
    <source>
        <dbReference type="ARBA" id="ARBA00023015"/>
    </source>
</evidence>
<dbReference type="InterPro" id="IPR053142">
    <property type="entry name" value="PchR_regulatory_protein"/>
</dbReference>
<dbReference type="GO" id="GO:0003700">
    <property type="term" value="F:DNA-binding transcription factor activity"/>
    <property type="evidence" value="ECO:0007669"/>
    <property type="project" value="InterPro"/>
</dbReference>
<evidence type="ECO:0000313" key="5">
    <source>
        <dbReference type="EMBL" id="SKC01152.1"/>
    </source>
</evidence>
<dbReference type="AlphaFoldDB" id="A0A1T5FYC2"/>
<dbReference type="Proteomes" id="UP000189818">
    <property type="component" value="Unassembled WGS sequence"/>
</dbReference>
<name>A0A1T5FYC2_9SPHN</name>
<protein>
    <submittedName>
        <fullName evidence="5">Transcriptional regulator, AraC family</fullName>
    </submittedName>
</protein>
<reference evidence="6" key="1">
    <citation type="submission" date="2017-02" db="EMBL/GenBank/DDBJ databases">
        <authorList>
            <person name="Varghese N."/>
            <person name="Submissions S."/>
        </authorList>
    </citation>
    <scope>NUCLEOTIDE SEQUENCE [LARGE SCALE GENOMIC DNA]</scope>
    <source>
        <strain evidence="6">UM2</strain>
    </source>
</reference>
<dbReference type="PANTHER" id="PTHR47893:SF1">
    <property type="entry name" value="REGULATORY PROTEIN PCHR"/>
    <property type="match status" value="1"/>
</dbReference>
<dbReference type="PROSITE" id="PS01124">
    <property type="entry name" value="HTH_ARAC_FAMILY_2"/>
    <property type="match status" value="1"/>
</dbReference>
<keyword evidence="3" id="KW-0804">Transcription</keyword>
<keyword evidence="1" id="KW-0805">Transcription regulation</keyword>
<organism evidence="5 6">
    <name type="scientific">Rhizorhabdus histidinilytica</name>
    <dbReference type="NCBI Taxonomy" id="439228"/>
    <lineage>
        <taxon>Bacteria</taxon>
        <taxon>Pseudomonadati</taxon>
        <taxon>Pseudomonadota</taxon>
        <taxon>Alphaproteobacteria</taxon>
        <taxon>Sphingomonadales</taxon>
        <taxon>Sphingomonadaceae</taxon>
        <taxon>Rhizorhabdus</taxon>
    </lineage>
</organism>
<dbReference type="STRING" id="439228.SAMN06295920_11149"/>
<proteinExistence type="predicted"/>
<dbReference type="OrthoDB" id="9816011at2"/>
<dbReference type="InterPro" id="IPR009057">
    <property type="entry name" value="Homeodomain-like_sf"/>
</dbReference>
<gene>
    <name evidence="5" type="ORF">SAMN06295920_11149</name>
</gene>
<dbReference type="InterPro" id="IPR020449">
    <property type="entry name" value="Tscrpt_reg_AraC-type_HTH"/>
</dbReference>
<keyword evidence="2" id="KW-0238">DNA-binding</keyword>
<feature type="domain" description="HTH araC/xylS-type" evidence="4">
    <location>
        <begin position="237"/>
        <end position="335"/>
    </location>
</feature>
<dbReference type="GO" id="GO:0043565">
    <property type="term" value="F:sequence-specific DNA binding"/>
    <property type="evidence" value="ECO:0007669"/>
    <property type="project" value="InterPro"/>
</dbReference>
<dbReference type="Pfam" id="PF12833">
    <property type="entry name" value="HTH_18"/>
    <property type="match status" value="1"/>
</dbReference>